<dbReference type="Pfam" id="PF07729">
    <property type="entry name" value="FCD"/>
    <property type="match status" value="1"/>
</dbReference>
<evidence type="ECO:0000256" key="2">
    <source>
        <dbReference type="ARBA" id="ARBA00023125"/>
    </source>
</evidence>
<evidence type="ECO:0000256" key="3">
    <source>
        <dbReference type="ARBA" id="ARBA00023163"/>
    </source>
</evidence>
<dbReference type="InterPro" id="IPR036390">
    <property type="entry name" value="WH_DNA-bd_sf"/>
</dbReference>
<dbReference type="SUPFAM" id="SSF46785">
    <property type="entry name" value="Winged helix' DNA-binding domain"/>
    <property type="match status" value="1"/>
</dbReference>
<keyword evidence="1" id="KW-0805">Transcription regulation</keyword>
<proteinExistence type="predicted"/>
<dbReference type="InterPro" id="IPR036388">
    <property type="entry name" value="WH-like_DNA-bd_sf"/>
</dbReference>
<keyword evidence="2" id="KW-0238">DNA-binding</keyword>
<sequence>MPLATTRRAGLVDQVIEQLREAVTRGEWPIGERIPTETALVEQLGVGRNTVREAVRALAHSGLLEVRQGDGTYVRATSEVSGAIRRLCGTQLREVLQVRRLMEVEGARLAASARTEEELAELRELLEHRDIDQRDKEVADFARTDAEFHLAVVRCGHNALLTELYRGISEAITASVAATYDDPEHAEMIKHRGIVDAIAERDADRAAAEAAGFLDELLARLDEKK</sequence>
<dbReference type="SUPFAM" id="SSF48008">
    <property type="entry name" value="GntR ligand-binding domain-like"/>
    <property type="match status" value="1"/>
</dbReference>
<comment type="caution">
    <text evidence="5">The sequence shown here is derived from an EMBL/GenBank/DDBJ whole genome shotgun (WGS) entry which is preliminary data.</text>
</comment>
<dbReference type="Proteomes" id="UP001597419">
    <property type="component" value="Unassembled WGS sequence"/>
</dbReference>
<dbReference type="PANTHER" id="PTHR43537:SF47">
    <property type="entry name" value="REGULATORY PROTEIN GNTR HTH"/>
    <property type="match status" value="1"/>
</dbReference>
<organism evidence="5 6">
    <name type="scientific">Amycolatopsis samaneae</name>
    <dbReference type="NCBI Taxonomy" id="664691"/>
    <lineage>
        <taxon>Bacteria</taxon>
        <taxon>Bacillati</taxon>
        <taxon>Actinomycetota</taxon>
        <taxon>Actinomycetes</taxon>
        <taxon>Pseudonocardiales</taxon>
        <taxon>Pseudonocardiaceae</taxon>
        <taxon>Amycolatopsis</taxon>
    </lineage>
</organism>
<reference evidence="6" key="1">
    <citation type="journal article" date="2019" name="Int. J. Syst. Evol. Microbiol.">
        <title>The Global Catalogue of Microorganisms (GCM) 10K type strain sequencing project: providing services to taxonomists for standard genome sequencing and annotation.</title>
        <authorList>
            <consortium name="The Broad Institute Genomics Platform"/>
            <consortium name="The Broad Institute Genome Sequencing Center for Infectious Disease"/>
            <person name="Wu L."/>
            <person name="Ma J."/>
        </authorList>
    </citation>
    <scope>NUCLEOTIDE SEQUENCE [LARGE SCALE GENOMIC DNA]</scope>
    <source>
        <strain evidence="6">CGMCC 4.7643</strain>
    </source>
</reference>
<dbReference type="PRINTS" id="PR00035">
    <property type="entry name" value="HTHGNTR"/>
</dbReference>
<dbReference type="PROSITE" id="PS50949">
    <property type="entry name" value="HTH_GNTR"/>
    <property type="match status" value="1"/>
</dbReference>
<dbReference type="CDD" id="cd07377">
    <property type="entry name" value="WHTH_GntR"/>
    <property type="match status" value="1"/>
</dbReference>
<evidence type="ECO:0000256" key="1">
    <source>
        <dbReference type="ARBA" id="ARBA00023015"/>
    </source>
</evidence>
<dbReference type="RefSeq" id="WP_345389638.1">
    <property type="nucleotide sequence ID" value="NZ_BAABHG010000003.1"/>
</dbReference>
<dbReference type="Gene3D" id="1.10.10.10">
    <property type="entry name" value="Winged helix-like DNA-binding domain superfamily/Winged helix DNA-binding domain"/>
    <property type="match status" value="1"/>
</dbReference>
<dbReference type="Pfam" id="PF00392">
    <property type="entry name" value="GntR"/>
    <property type="match status" value="1"/>
</dbReference>
<dbReference type="InterPro" id="IPR008920">
    <property type="entry name" value="TF_FadR/GntR_C"/>
</dbReference>
<gene>
    <name evidence="5" type="ORF">ACFSYJ_04620</name>
</gene>
<dbReference type="PANTHER" id="PTHR43537">
    <property type="entry name" value="TRANSCRIPTIONAL REGULATOR, GNTR FAMILY"/>
    <property type="match status" value="1"/>
</dbReference>
<keyword evidence="3" id="KW-0804">Transcription</keyword>
<dbReference type="InterPro" id="IPR000524">
    <property type="entry name" value="Tscrpt_reg_HTH_GntR"/>
</dbReference>
<dbReference type="Gene3D" id="1.20.120.530">
    <property type="entry name" value="GntR ligand-binding domain-like"/>
    <property type="match status" value="1"/>
</dbReference>
<evidence type="ECO:0000259" key="4">
    <source>
        <dbReference type="PROSITE" id="PS50949"/>
    </source>
</evidence>
<dbReference type="InterPro" id="IPR011711">
    <property type="entry name" value="GntR_C"/>
</dbReference>
<evidence type="ECO:0000313" key="5">
    <source>
        <dbReference type="EMBL" id="MFD2457867.1"/>
    </source>
</evidence>
<keyword evidence="6" id="KW-1185">Reference proteome</keyword>
<dbReference type="EMBL" id="JBHUKU010000002">
    <property type="protein sequence ID" value="MFD2457867.1"/>
    <property type="molecule type" value="Genomic_DNA"/>
</dbReference>
<feature type="domain" description="HTH gntR-type" evidence="4">
    <location>
        <begin position="9"/>
        <end position="77"/>
    </location>
</feature>
<protein>
    <submittedName>
        <fullName evidence="5">FadR/GntR family transcriptional regulator</fullName>
    </submittedName>
</protein>
<dbReference type="SMART" id="SM00345">
    <property type="entry name" value="HTH_GNTR"/>
    <property type="match status" value="1"/>
</dbReference>
<evidence type="ECO:0000313" key="6">
    <source>
        <dbReference type="Proteomes" id="UP001597419"/>
    </source>
</evidence>
<accession>A0ABW5G8N6</accession>
<dbReference type="SMART" id="SM00895">
    <property type="entry name" value="FCD"/>
    <property type="match status" value="1"/>
</dbReference>
<name>A0ABW5G8N6_9PSEU</name>